<dbReference type="KEGG" id="ksc:CD178_03145"/>
<keyword evidence="1" id="KW-0614">Plasmid</keyword>
<proteinExistence type="predicted"/>
<evidence type="ECO:0000313" key="2">
    <source>
        <dbReference type="Proteomes" id="UP000264120"/>
    </source>
</evidence>
<gene>
    <name evidence="1" type="ORF">CD178_03145</name>
</gene>
<name>A0A347WG96_9PROT</name>
<geneLocation type="plasmid" evidence="1 2">
    <name>unnamed1</name>
</geneLocation>
<evidence type="ECO:0000313" key="1">
    <source>
        <dbReference type="EMBL" id="AXY23889.1"/>
    </source>
</evidence>
<dbReference type="PROSITE" id="PS51257">
    <property type="entry name" value="PROKAR_LIPOPROTEIN"/>
    <property type="match status" value="1"/>
</dbReference>
<protein>
    <submittedName>
        <fullName evidence="1">Uncharacterized protein</fullName>
    </submittedName>
</protein>
<sequence>MKPKCLAIHHSQVSLVVFSCNHTTFRKPHGINRSVEFPLFACQIELDNSKLCQFMSCYECAKTTLIFLKGVDKPVCQQEIQYVRNSRHHRLLLVGAWLM</sequence>
<keyword evidence="2" id="KW-1185">Reference proteome</keyword>
<dbReference type="EMBL" id="CP023037">
    <property type="protein sequence ID" value="AXY23889.1"/>
    <property type="molecule type" value="Genomic_DNA"/>
</dbReference>
<dbReference type="Proteomes" id="UP000264120">
    <property type="component" value="Plasmid unnamed1"/>
</dbReference>
<reference evidence="1 2" key="1">
    <citation type="submission" date="2017-08" db="EMBL/GenBank/DDBJ databases">
        <title>Complete genome sequence of Gluconacetobacter saccharivorans CV1 isolated from Fermented Vinegar.</title>
        <authorList>
            <person name="Kim S.-Y."/>
        </authorList>
    </citation>
    <scope>NUCLEOTIDE SEQUENCE [LARGE SCALE GENOMIC DNA]</scope>
    <source>
        <strain evidence="1 2">CV1</strain>
        <plasmid evidence="1 2">unnamed1</plasmid>
    </source>
</reference>
<accession>A0A347WG96</accession>
<dbReference type="AlphaFoldDB" id="A0A347WG96"/>
<organism evidence="1 2">
    <name type="scientific">Komagataeibacter saccharivorans</name>
    <dbReference type="NCBI Taxonomy" id="265959"/>
    <lineage>
        <taxon>Bacteria</taxon>
        <taxon>Pseudomonadati</taxon>
        <taxon>Pseudomonadota</taxon>
        <taxon>Alphaproteobacteria</taxon>
        <taxon>Acetobacterales</taxon>
        <taxon>Acetobacteraceae</taxon>
        <taxon>Komagataeibacter</taxon>
    </lineage>
</organism>